<dbReference type="InterPro" id="IPR040220">
    <property type="entry name" value="DD11"/>
</dbReference>
<dbReference type="InterPro" id="IPR008502">
    <property type="entry name" value="Prolamin-like"/>
</dbReference>
<keyword evidence="1 3" id="KW-0732">Signal</keyword>
<evidence type="ECO:0000259" key="4">
    <source>
        <dbReference type="Pfam" id="PF05617"/>
    </source>
</evidence>
<feature type="signal peptide" evidence="3">
    <location>
        <begin position="1"/>
        <end position="21"/>
    </location>
</feature>
<gene>
    <name evidence="5" type="ORF">SLEP1_g28571</name>
</gene>
<dbReference type="SUPFAM" id="SSF47699">
    <property type="entry name" value="Bifunctional inhibitor/lipid-transfer protein/seed storage 2S albumin"/>
    <property type="match status" value="1"/>
</dbReference>
<dbReference type="EMBL" id="BPVZ01000049">
    <property type="protein sequence ID" value="GKV18149.1"/>
    <property type="molecule type" value="Genomic_DNA"/>
</dbReference>
<evidence type="ECO:0000313" key="5">
    <source>
        <dbReference type="EMBL" id="GKV18149.1"/>
    </source>
</evidence>
<proteinExistence type="predicted"/>
<organism evidence="5 6">
    <name type="scientific">Rubroshorea leprosula</name>
    <dbReference type="NCBI Taxonomy" id="152421"/>
    <lineage>
        <taxon>Eukaryota</taxon>
        <taxon>Viridiplantae</taxon>
        <taxon>Streptophyta</taxon>
        <taxon>Embryophyta</taxon>
        <taxon>Tracheophyta</taxon>
        <taxon>Spermatophyta</taxon>
        <taxon>Magnoliopsida</taxon>
        <taxon>eudicotyledons</taxon>
        <taxon>Gunneridae</taxon>
        <taxon>Pentapetalae</taxon>
        <taxon>rosids</taxon>
        <taxon>malvids</taxon>
        <taxon>Malvales</taxon>
        <taxon>Dipterocarpaceae</taxon>
        <taxon>Rubroshorea</taxon>
    </lineage>
</organism>
<dbReference type="Proteomes" id="UP001054252">
    <property type="component" value="Unassembled WGS sequence"/>
</dbReference>
<dbReference type="AlphaFoldDB" id="A0AAV5K3F7"/>
<dbReference type="InterPro" id="IPR036312">
    <property type="entry name" value="Bifun_inhib/LTP/seed_sf"/>
</dbReference>
<evidence type="ECO:0000256" key="3">
    <source>
        <dbReference type="SAM" id="SignalP"/>
    </source>
</evidence>
<name>A0AAV5K3F7_9ROSI</name>
<keyword evidence="6" id="KW-1185">Reference proteome</keyword>
<feature type="chain" id="PRO_5043618830" description="Prolamin-like domain-containing protein" evidence="3">
    <location>
        <begin position="22"/>
        <end position="150"/>
    </location>
</feature>
<sequence length="150" mass="16346">MAKFNIFLMCLLLATMTLAAAAASVEVKQISPKGEDNTYPPENTDNLPPEQSPEGKFLDACVQHFTRECGTEIFANMFADNYHPVSDKCCSELVAAGETCHITMVKVLFAVPDFKSKASSGIPRSKQIWNECASIVSEESPSPLPIPFEA</sequence>
<dbReference type="PANTHER" id="PTHR31207:SF23">
    <property type="entry name" value="DOWNREGULATED IN DIF1 18-RELATED"/>
    <property type="match status" value="1"/>
</dbReference>
<evidence type="ECO:0000256" key="1">
    <source>
        <dbReference type="ARBA" id="ARBA00022729"/>
    </source>
</evidence>
<protein>
    <recommendedName>
        <fullName evidence="4">Prolamin-like domain-containing protein</fullName>
    </recommendedName>
</protein>
<accession>A0AAV5K3F7</accession>
<reference evidence="5 6" key="1">
    <citation type="journal article" date="2021" name="Commun. Biol.">
        <title>The genome of Shorea leprosula (Dipterocarpaceae) highlights the ecological relevance of drought in aseasonal tropical rainforests.</title>
        <authorList>
            <person name="Ng K.K.S."/>
            <person name="Kobayashi M.J."/>
            <person name="Fawcett J.A."/>
            <person name="Hatakeyama M."/>
            <person name="Paape T."/>
            <person name="Ng C.H."/>
            <person name="Ang C.C."/>
            <person name="Tnah L.H."/>
            <person name="Lee C.T."/>
            <person name="Nishiyama T."/>
            <person name="Sese J."/>
            <person name="O'Brien M.J."/>
            <person name="Copetti D."/>
            <person name="Mohd Noor M.I."/>
            <person name="Ong R.C."/>
            <person name="Putra M."/>
            <person name="Sireger I.Z."/>
            <person name="Indrioko S."/>
            <person name="Kosugi Y."/>
            <person name="Izuno A."/>
            <person name="Isagi Y."/>
            <person name="Lee S.L."/>
            <person name="Shimizu K.K."/>
        </authorList>
    </citation>
    <scope>NUCLEOTIDE SEQUENCE [LARGE SCALE GENOMIC DNA]</scope>
    <source>
        <strain evidence="5">214</strain>
    </source>
</reference>
<evidence type="ECO:0000313" key="6">
    <source>
        <dbReference type="Proteomes" id="UP001054252"/>
    </source>
</evidence>
<evidence type="ECO:0000256" key="2">
    <source>
        <dbReference type="SAM" id="MobiDB-lite"/>
    </source>
</evidence>
<comment type="caution">
    <text evidence="5">The sequence shown here is derived from an EMBL/GenBank/DDBJ whole genome shotgun (WGS) entry which is preliminary data.</text>
</comment>
<feature type="domain" description="Prolamin-like" evidence="4">
    <location>
        <begin position="61"/>
        <end position="132"/>
    </location>
</feature>
<feature type="region of interest" description="Disordered" evidence="2">
    <location>
        <begin position="32"/>
        <end position="52"/>
    </location>
</feature>
<dbReference type="PANTHER" id="PTHR31207">
    <property type="entry name" value="ECA1 GAMETOGENESIS FAMILY PROTEIN (DUF784)-RELATED-RELATED"/>
    <property type="match status" value="1"/>
</dbReference>
<dbReference type="Pfam" id="PF05617">
    <property type="entry name" value="Prolamin_like"/>
    <property type="match status" value="1"/>
</dbReference>